<dbReference type="SUPFAM" id="SSF47095">
    <property type="entry name" value="HMG-box"/>
    <property type="match status" value="1"/>
</dbReference>
<sequence length="230" mass="26812">MITITFSAGMSTQPSAKRVLTKYEEWLVRRRNELLEEKAVLDRASLPIAFELFYTSLKRQLDGVEEDLGRVMLFGLSSWKEMSQEEKDVWDEAAKTEKEVLRKAREKWNREWEYRRSRILFRRLPLEEGLGAKSKKHEEDVQNSSAGDSDDDHELFPVSFKAYVDMRPEFSPQNETYTLERMRKGPNDFVVLSDLLHADVAYPSHILYTLHLHVSKPTTSSIAFGPWPTI</sequence>
<dbReference type="EMBL" id="LUEZ02000069">
    <property type="protein sequence ID" value="RDB20284.1"/>
    <property type="molecule type" value="Genomic_DNA"/>
</dbReference>
<evidence type="ECO:0000313" key="3">
    <source>
        <dbReference type="Proteomes" id="UP000076154"/>
    </source>
</evidence>
<evidence type="ECO:0000256" key="1">
    <source>
        <dbReference type="SAM" id="MobiDB-lite"/>
    </source>
</evidence>
<keyword evidence="3" id="KW-1185">Reference proteome</keyword>
<evidence type="ECO:0000313" key="2">
    <source>
        <dbReference type="EMBL" id="RDB20284.1"/>
    </source>
</evidence>
<organism evidence="2 3">
    <name type="scientific">Hypsizygus marmoreus</name>
    <name type="common">White beech mushroom</name>
    <name type="synonym">Agaricus marmoreus</name>
    <dbReference type="NCBI Taxonomy" id="39966"/>
    <lineage>
        <taxon>Eukaryota</taxon>
        <taxon>Fungi</taxon>
        <taxon>Dikarya</taxon>
        <taxon>Basidiomycota</taxon>
        <taxon>Agaricomycotina</taxon>
        <taxon>Agaricomycetes</taxon>
        <taxon>Agaricomycetidae</taxon>
        <taxon>Agaricales</taxon>
        <taxon>Tricholomatineae</taxon>
        <taxon>Lyophyllaceae</taxon>
        <taxon>Hypsizygus</taxon>
    </lineage>
</organism>
<dbReference type="AlphaFoldDB" id="A0A369JLK3"/>
<name>A0A369JLK3_HYPMA</name>
<protein>
    <submittedName>
        <fullName evidence="2">Uncharacterized protein</fullName>
    </submittedName>
</protein>
<dbReference type="InterPro" id="IPR036910">
    <property type="entry name" value="HMG_box_dom_sf"/>
</dbReference>
<comment type="caution">
    <text evidence="2">The sequence shown here is derived from an EMBL/GenBank/DDBJ whole genome shotgun (WGS) entry which is preliminary data.</text>
</comment>
<gene>
    <name evidence="2" type="ORF">Hypma_012710</name>
</gene>
<reference evidence="2" key="1">
    <citation type="submission" date="2018-04" db="EMBL/GenBank/DDBJ databases">
        <title>Whole genome sequencing of Hypsizygus marmoreus.</title>
        <authorList>
            <person name="Choi I.-G."/>
            <person name="Min B."/>
            <person name="Kim J.-G."/>
            <person name="Kim S."/>
            <person name="Oh Y.-L."/>
            <person name="Kong W.-S."/>
            <person name="Park H."/>
            <person name="Jeong J."/>
            <person name="Song E.-S."/>
        </authorList>
    </citation>
    <scope>NUCLEOTIDE SEQUENCE [LARGE SCALE GENOMIC DNA]</scope>
    <source>
        <strain evidence="2">51987-8</strain>
    </source>
</reference>
<accession>A0A369JLK3</accession>
<feature type="region of interest" description="Disordered" evidence="1">
    <location>
        <begin position="132"/>
        <end position="152"/>
    </location>
</feature>
<dbReference type="InParanoid" id="A0A369JLK3"/>
<proteinExistence type="predicted"/>
<dbReference type="Proteomes" id="UP000076154">
    <property type="component" value="Unassembled WGS sequence"/>
</dbReference>